<comment type="caution">
    <text evidence="1">The sequence shown here is derived from an EMBL/GenBank/DDBJ whole genome shotgun (WGS) entry which is preliminary data.</text>
</comment>
<evidence type="ECO:0000313" key="1">
    <source>
        <dbReference type="EMBL" id="KKK74754.1"/>
    </source>
</evidence>
<organism evidence="1">
    <name type="scientific">marine sediment metagenome</name>
    <dbReference type="NCBI Taxonomy" id="412755"/>
    <lineage>
        <taxon>unclassified sequences</taxon>
        <taxon>metagenomes</taxon>
        <taxon>ecological metagenomes</taxon>
    </lineage>
</organism>
<dbReference type="EMBL" id="LAZR01056170">
    <property type="protein sequence ID" value="KKK74754.1"/>
    <property type="molecule type" value="Genomic_DNA"/>
</dbReference>
<accession>A0A0F9A857</accession>
<reference evidence="1" key="1">
    <citation type="journal article" date="2015" name="Nature">
        <title>Complex archaea that bridge the gap between prokaryotes and eukaryotes.</title>
        <authorList>
            <person name="Spang A."/>
            <person name="Saw J.H."/>
            <person name="Jorgensen S.L."/>
            <person name="Zaremba-Niedzwiedzka K."/>
            <person name="Martijn J."/>
            <person name="Lind A.E."/>
            <person name="van Eijk R."/>
            <person name="Schleper C."/>
            <person name="Guy L."/>
            <person name="Ettema T.J."/>
        </authorList>
    </citation>
    <scope>NUCLEOTIDE SEQUENCE</scope>
</reference>
<feature type="non-terminal residue" evidence="1">
    <location>
        <position position="391"/>
    </location>
</feature>
<gene>
    <name evidence="1" type="ORF">LCGC14_2880590</name>
</gene>
<proteinExistence type="predicted"/>
<feature type="non-terminal residue" evidence="1">
    <location>
        <position position="1"/>
    </location>
</feature>
<protein>
    <submittedName>
        <fullName evidence="1">Uncharacterized protein</fullName>
    </submittedName>
</protein>
<dbReference type="AlphaFoldDB" id="A0A0F9A857"/>
<sequence>LSENPIGIISGIPGTAAGLDWPGPDTSGPDNAKLSNNKRAWFNDTTQVDLRMTNFGLAIPNGAIIRGIEVQIEGNAADAVAANRQIRVGLTKDGTALVGARKTAVELNEDIMTPLVSSSAIIATTRTIGNLGLSMVVNAHAGQYIRITQPGDVSEGEMRLIASNTATILTSNVDEPDWAIPAISGSLFEVVPAGTDTTKIEGGASDLWGTTWTEAEVEASTFGVLISDNDATAAELRIDSVTIIVYANGLVDNVADTDLGSTLELDNDVPVSSVEVLERPLPRVWGPFDERVLACGDPDRPESVYFSKRGQADQWPPQNHIETGDPGEAMVNGLVYNTRSFAFSKERLFELVPNIVSGVTFKPFPTPCGRGLIAPFGLVVSDAIYFVAKDG</sequence>
<name>A0A0F9A857_9ZZZZ</name>